<keyword evidence="1" id="KW-1133">Transmembrane helix</keyword>
<dbReference type="NCBIfam" id="TIGR02532">
    <property type="entry name" value="IV_pilin_GFxxxE"/>
    <property type="match status" value="1"/>
</dbReference>
<gene>
    <name evidence="2" type="ORF">Mal15_69590</name>
</gene>
<evidence type="ECO:0008006" key="4">
    <source>
        <dbReference type="Google" id="ProtNLM"/>
    </source>
</evidence>
<protein>
    <recommendedName>
        <fullName evidence="4">General secretion pathway protein I</fullName>
    </recommendedName>
</protein>
<dbReference type="Pfam" id="PF07963">
    <property type="entry name" value="N_methyl"/>
    <property type="match status" value="1"/>
</dbReference>
<keyword evidence="1" id="KW-0472">Membrane</keyword>
<dbReference type="EMBL" id="CP036264">
    <property type="protein sequence ID" value="QEG02838.1"/>
    <property type="molecule type" value="Genomic_DNA"/>
</dbReference>
<evidence type="ECO:0000313" key="3">
    <source>
        <dbReference type="Proteomes" id="UP000321353"/>
    </source>
</evidence>
<dbReference type="KEGG" id="smam:Mal15_69590"/>
<dbReference type="AlphaFoldDB" id="A0A5B9MUV1"/>
<evidence type="ECO:0000313" key="2">
    <source>
        <dbReference type="EMBL" id="QEG02838.1"/>
    </source>
</evidence>
<feature type="transmembrane region" description="Helical" evidence="1">
    <location>
        <begin position="6"/>
        <end position="30"/>
    </location>
</feature>
<dbReference type="RefSeq" id="WP_147871721.1">
    <property type="nucleotide sequence ID" value="NZ_CP036264.1"/>
</dbReference>
<reference evidence="2 3" key="1">
    <citation type="submission" date="2019-02" db="EMBL/GenBank/DDBJ databases">
        <title>Planctomycetal bacteria perform biofilm scaping via a novel small molecule.</title>
        <authorList>
            <person name="Jeske O."/>
            <person name="Boedeker C."/>
            <person name="Wiegand S."/>
            <person name="Breitling P."/>
            <person name="Kallscheuer N."/>
            <person name="Jogler M."/>
            <person name="Rohde M."/>
            <person name="Petersen J."/>
            <person name="Medema M.H."/>
            <person name="Surup F."/>
            <person name="Jogler C."/>
        </authorList>
    </citation>
    <scope>NUCLEOTIDE SEQUENCE [LARGE SCALE GENOMIC DNA]</scope>
    <source>
        <strain evidence="2 3">Mal15</strain>
    </source>
</reference>
<sequence length="125" mass="13467">MRRQRAFTLLEVIFALALMGSLLVGSILAFSRHRKQLSMADKQLEAARVADRLVHELTAQQGGLPIAARGAVVGNSGWVWQTSPLGSTSLATVPMQVVRFQMMEIDGNSTTPLIAVDLVKPASVP</sequence>
<dbReference type="InterPro" id="IPR012902">
    <property type="entry name" value="N_methyl_site"/>
</dbReference>
<proteinExistence type="predicted"/>
<evidence type="ECO:0000256" key="1">
    <source>
        <dbReference type="SAM" id="Phobius"/>
    </source>
</evidence>
<keyword evidence="3" id="KW-1185">Reference proteome</keyword>
<keyword evidence="1" id="KW-0812">Transmembrane</keyword>
<accession>A0A5B9MUV1</accession>
<dbReference type="Proteomes" id="UP000321353">
    <property type="component" value="Chromosome"/>
</dbReference>
<name>A0A5B9MUV1_9BACT</name>
<organism evidence="2 3">
    <name type="scientific">Stieleria maiorica</name>
    <dbReference type="NCBI Taxonomy" id="2795974"/>
    <lineage>
        <taxon>Bacteria</taxon>
        <taxon>Pseudomonadati</taxon>
        <taxon>Planctomycetota</taxon>
        <taxon>Planctomycetia</taxon>
        <taxon>Pirellulales</taxon>
        <taxon>Pirellulaceae</taxon>
        <taxon>Stieleria</taxon>
    </lineage>
</organism>